<keyword evidence="2" id="KW-1185">Reference proteome</keyword>
<proteinExistence type="predicted"/>
<evidence type="ECO:0000313" key="2">
    <source>
        <dbReference type="Proteomes" id="UP000245119"/>
    </source>
</evidence>
<organism evidence="1 2">
    <name type="scientific">Pomacea canaliculata</name>
    <name type="common">Golden apple snail</name>
    <dbReference type="NCBI Taxonomy" id="400727"/>
    <lineage>
        <taxon>Eukaryota</taxon>
        <taxon>Metazoa</taxon>
        <taxon>Spiralia</taxon>
        <taxon>Lophotrochozoa</taxon>
        <taxon>Mollusca</taxon>
        <taxon>Gastropoda</taxon>
        <taxon>Caenogastropoda</taxon>
        <taxon>Architaenioglossa</taxon>
        <taxon>Ampullarioidea</taxon>
        <taxon>Ampullariidae</taxon>
        <taxon>Pomacea</taxon>
    </lineage>
</organism>
<protein>
    <submittedName>
        <fullName evidence="1">Uncharacterized protein</fullName>
    </submittedName>
</protein>
<reference evidence="1 2" key="1">
    <citation type="submission" date="2018-04" db="EMBL/GenBank/DDBJ databases">
        <title>The genome of golden apple snail Pomacea canaliculata provides insight into stress tolerance and invasive adaptation.</title>
        <authorList>
            <person name="Liu C."/>
            <person name="Liu B."/>
            <person name="Ren Y."/>
            <person name="Zhang Y."/>
            <person name="Wang H."/>
            <person name="Li S."/>
            <person name="Jiang F."/>
            <person name="Yin L."/>
            <person name="Zhang G."/>
            <person name="Qian W."/>
            <person name="Fan W."/>
        </authorList>
    </citation>
    <scope>NUCLEOTIDE SEQUENCE [LARGE SCALE GENOMIC DNA]</scope>
    <source>
        <strain evidence="1">SZHN2017</strain>
        <tissue evidence="1">Muscle</tissue>
    </source>
</reference>
<dbReference type="AlphaFoldDB" id="A0A2T7PUR4"/>
<accession>A0A2T7PUR4</accession>
<evidence type="ECO:0000313" key="1">
    <source>
        <dbReference type="EMBL" id="PVD37163.1"/>
    </source>
</evidence>
<comment type="caution">
    <text evidence="1">The sequence shown here is derived from an EMBL/GenBank/DDBJ whole genome shotgun (WGS) entry which is preliminary data.</text>
</comment>
<dbReference type="OrthoDB" id="7657389at2759"/>
<gene>
    <name evidence="1" type="ORF">C0Q70_04158</name>
</gene>
<dbReference type="EMBL" id="PZQS01000002">
    <property type="protein sequence ID" value="PVD37163.1"/>
    <property type="molecule type" value="Genomic_DNA"/>
</dbReference>
<name>A0A2T7PUR4_POMCA</name>
<sequence>MDKTVVNLVETCVRLKRLFLSIPLKPETLDKLSRVVAARAQNEMKLLEVTVVDEEMSPET</sequence>
<dbReference type="Proteomes" id="UP000245119">
    <property type="component" value="Linkage Group LG2"/>
</dbReference>